<comment type="caution">
    <text evidence="3">The sequence shown here is derived from an EMBL/GenBank/DDBJ whole genome shotgun (WGS) entry which is preliminary data.</text>
</comment>
<protein>
    <submittedName>
        <fullName evidence="3">Putative bacterial integral membrane protein</fullName>
    </submittedName>
</protein>
<dbReference type="NCBIfam" id="TIGR02185">
    <property type="entry name" value="Trep_Strep"/>
    <property type="match status" value="1"/>
</dbReference>
<dbReference type="EMBL" id="QXGL01000003">
    <property type="protein sequence ID" value="RSX53074.1"/>
    <property type="molecule type" value="Genomic_DNA"/>
</dbReference>
<feature type="transmembrane region" description="Helical" evidence="2">
    <location>
        <begin position="125"/>
        <end position="143"/>
    </location>
</feature>
<reference evidence="3 4" key="1">
    <citation type="submission" date="2018-09" db="EMBL/GenBank/DDBJ databases">
        <title>Characterization of the phylogenetic diversity of five novel species belonging to the genus Bifidobacterium.</title>
        <authorList>
            <person name="Lugli G.A."/>
            <person name="Duranti S."/>
            <person name="Milani C."/>
        </authorList>
    </citation>
    <scope>NUCLEOTIDE SEQUENCE [LARGE SCALE GENOMIC DNA]</scope>
    <source>
        <strain evidence="3 4">2034B</strain>
    </source>
</reference>
<dbReference type="Proteomes" id="UP000287533">
    <property type="component" value="Unassembled WGS sequence"/>
</dbReference>
<feature type="compositionally biased region" description="Low complexity" evidence="1">
    <location>
        <begin position="1"/>
        <end position="20"/>
    </location>
</feature>
<keyword evidence="2" id="KW-1133">Transmembrane helix</keyword>
<organism evidence="3 4">
    <name type="scientific">Bifidobacterium goeldii</name>
    <dbReference type="NCBI Taxonomy" id="2306975"/>
    <lineage>
        <taxon>Bacteria</taxon>
        <taxon>Bacillati</taxon>
        <taxon>Actinomycetota</taxon>
        <taxon>Actinomycetes</taxon>
        <taxon>Bifidobacteriales</taxon>
        <taxon>Bifidobacteriaceae</taxon>
        <taxon>Bifidobacterium</taxon>
    </lineage>
</organism>
<sequence length="209" mass="22415">MTTSATPTTTNASATTPAKKTGLKPKDWISVGVYFVIYVVLSYAVAMLGYIPVLMPLSGVFIGVICQTPVMLMALKVRHLGVFTIFGILTGLLMGPGQIPTMICAVICGILADLIAAAGKFTNRALLITAVAVFNVWSYGKYIPFFFMRDAYLAQIAEGYGQSYVDQVSGLFPMWLAVGMPIMLFVSGALGAWIATKLLAKHFEKAGLI</sequence>
<evidence type="ECO:0000256" key="1">
    <source>
        <dbReference type="SAM" id="MobiDB-lite"/>
    </source>
</evidence>
<keyword evidence="4" id="KW-1185">Reference proteome</keyword>
<keyword evidence="2" id="KW-0472">Membrane</keyword>
<evidence type="ECO:0000256" key="2">
    <source>
        <dbReference type="SAM" id="Phobius"/>
    </source>
</evidence>
<evidence type="ECO:0000313" key="4">
    <source>
        <dbReference type="Proteomes" id="UP000287533"/>
    </source>
</evidence>
<name>A0A430FJL1_9BIFI</name>
<keyword evidence="2" id="KW-0812">Transmembrane</keyword>
<gene>
    <name evidence="3" type="ORF">D2E25_1047</name>
</gene>
<dbReference type="AlphaFoldDB" id="A0A430FJL1"/>
<feature type="transmembrane region" description="Helical" evidence="2">
    <location>
        <begin position="35"/>
        <end position="65"/>
    </location>
</feature>
<evidence type="ECO:0000313" key="3">
    <source>
        <dbReference type="EMBL" id="RSX53074.1"/>
    </source>
</evidence>
<feature type="transmembrane region" description="Helical" evidence="2">
    <location>
        <begin position="77"/>
        <end position="93"/>
    </location>
</feature>
<dbReference type="Pfam" id="PF09605">
    <property type="entry name" value="Trep_Strep"/>
    <property type="match status" value="1"/>
</dbReference>
<feature type="transmembrane region" description="Helical" evidence="2">
    <location>
        <begin position="174"/>
        <end position="195"/>
    </location>
</feature>
<proteinExistence type="predicted"/>
<dbReference type="InterPro" id="IPR011733">
    <property type="entry name" value="CHP02185_IM"/>
</dbReference>
<feature type="region of interest" description="Disordered" evidence="1">
    <location>
        <begin position="1"/>
        <end position="21"/>
    </location>
</feature>
<accession>A0A430FJL1</accession>